<dbReference type="EMBL" id="LT629791">
    <property type="protein sequence ID" value="SDU69038.1"/>
    <property type="molecule type" value="Genomic_DNA"/>
</dbReference>
<accession>A0A1H2KKT2</accession>
<dbReference type="OrthoDB" id="154460at2"/>
<sequence>MTAEPPTTRIGPGPLVVSSRNPRYFAHRDDDTGRAVYLTGSHIWNNLQDGMGPGPDAPDEPERLDFEAYLRFLTERGHNLIRLWRWEQFRSQAAGGSYHLDMSPQPWARTGPGAAKDGRPRFDLERFDEAFFARLRQRVEQAGAAGVYVDVLLFDGWALHLSPAPDHIEGHPFHALNNVNGVSATSIDDLQVLPLDPQVEAIQRAFVTKVVDTLHELPNVLWEVSNESTGDGAVSQEFADFLGMDEPPSWGDSTAWQYWVIDVVQRHERERGYDPHPIGMTMQFPVRDQTKVNEPLLASRAEWISPGYDDERFAGGGHPMAPGAEPSRWLADPPVADGRKVVISDTDHYAPGSADPLWAWKSFLRGHHPILMDFGLIAGLEPTGVADPEAGVPPFEHYEAARYAMGDTRRYAERLSLADTEPRADTASTGYALVDEGREVLVLDATGGAPFTVDLTPGRWRVEWFDVQQRVAADAPAAQVDEAGPVTFAAPFDGPAVLYLTV</sequence>
<dbReference type="RefSeq" id="WP_046771741.1">
    <property type="nucleotide sequence ID" value="NZ_LBMC01000047.1"/>
</dbReference>
<dbReference type="AlphaFoldDB" id="A0A1H2KKT2"/>
<organism evidence="1 2">
    <name type="scientific">Jiangella alkaliphila</name>
    <dbReference type="NCBI Taxonomy" id="419479"/>
    <lineage>
        <taxon>Bacteria</taxon>
        <taxon>Bacillati</taxon>
        <taxon>Actinomycetota</taxon>
        <taxon>Actinomycetes</taxon>
        <taxon>Jiangellales</taxon>
        <taxon>Jiangellaceae</taxon>
        <taxon>Jiangella</taxon>
    </lineage>
</organism>
<name>A0A1H2KKT2_9ACTN</name>
<reference evidence="2" key="1">
    <citation type="submission" date="2016-10" db="EMBL/GenBank/DDBJ databases">
        <authorList>
            <person name="Varghese N."/>
            <person name="Submissions S."/>
        </authorList>
    </citation>
    <scope>NUCLEOTIDE SEQUENCE [LARGE SCALE GENOMIC DNA]</scope>
    <source>
        <strain evidence="2">DSM 45079</strain>
    </source>
</reference>
<dbReference type="STRING" id="419479.SAMN04488563_3928"/>
<dbReference type="SUPFAM" id="SSF51445">
    <property type="entry name" value="(Trans)glycosidases"/>
    <property type="match status" value="1"/>
</dbReference>
<keyword evidence="2" id="KW-1185">Reference proteome</keyword>
<evidence type="ECO:0000313" key="1">
    <source>
        <dbReference type="EMBL" id="SDU69038.1"/>
    </source>
</evidence>
<dbReference type="InterPro" id="IPR017853">
    <property type="entry name" value="GH"/>
</dbReference>
<gene>
    <name evidence="1" type="ORF">SAMN04488563_3928</name>
</gene>
<evidence type="ECO:0000313" key="2">
    <source>
        <dbReference type="Proteomes" id="UP000182977"/>
    </source>
</evidence>
<evidence type="ECO:0008006" key="3">
    <source>
        <dbReference type="Google" id="ProtNLM"/>
    </source>
</evidence>
<dbReference type="Proteomes" id="UP000182977">
    <property type="component" value="Chromosome I"/>
</dbReference>
<proteinExistence type="predicted"/>
<protein>
    <recommendedName>
        <fullName evidence="3">Collagen-binding domain of a collagenase</fullName>
    </recommendedName>
</protein>
<dbReference type="Gene3D" id="3.20.20.80">
    <property type="entry name" value="Glycosidases"/>
    <property type="match status" value="1"/>
</dbReference>